<evidence type="ECO:0000313" key="1">
    <source>
        <dbReference type="Proteomes" id="UP000887580"/>
    </source>
</evidence>
<accession>A0AC35GLI3</accession>
<dbReference type="Proteomes" id="UP000887580">
    <property type="component" value="Unplaced"/>
</dbReference>
<protein>
    <submittedName>
        <fullName evidence="2">Uncharacterized protein</fullName>
    </submittedName>
</protein>
<evidence type="ECO:0000313" key="2">
    <source>
        <dbReference type="WBParaSite" id="PS1159_v2.g6593.t1"/>
    </source>
</evidence>
<reference evidence="2" key="1">
    <citation type="submission" date="2022-11" db="UniProtKB">
        <authorList>
            <consortium name="WormBaseParasite"/>
        </authorList>
    </citation>
    <scope>IDENTIFICATION</scope>
</reference>
<dbReference type="WBParaSite" id="PS1159_v2.g6593.t1">
    <property type="protein sequence ID" value="PS1159_v2.g6593.t1"/>
    <property type="gene ID" value="PS1159_v2.g6593"/>
</dbReference>
<organism evidence="1 2">
    <name type="scientific">Panagrolaimus sp. PS1159</name>
    <dbReference type="NCBI Taxonomy" id="55785"/>
    <lineage>
        <taxon>Eukaryota</taxon>
        <taxon>Metazoa</taxon>
        <taxon>Ecdysozoa</taxon>
        <taxon>Nematoda</taxon>
        <taxon>Chromadorea</taxon>
        <taxon>Rhabditida</taxon>
        <taxon>Tylenchina</taxon>
        <taxon>Panagrolaimomorpha</taxon>
        <taxon>Panagrolaimoidea</taxon>
        <taxon>Panagrolaimidae</taxon>
        <taxon>Panagrolaimus</taxon>
    </lineage>
</organism>
<name>A0AC35GLI3_9BILA</name>
<sequence>MSAPMISVIFFAFFAAAVVLGNPIQTRDLPKNQNDGAAAFLQSLKDIGDSLTQDQKNQLKAIATNPDSTKRQIVDDLKNFFHSIGGEAETKYNAFYDQLESEGKKLEEAAKASEASMNEEEKQFVANANAINANMDITYAENTKQIQDLINSATPEMKAKIQQDITKFFETLKNKQ</sequence>
<proteinExistence type="predicted"/>